<dbReference type="PIRSF" id="PIRSF003073">
    <property type="entry name" value="DNAC_TnpB_IstB"/>
    <property type="match status" value="1"/>
</dbReference>
<feature type="domain" description="AAA+ ATPase" evidence="4">
    <location>
        <begin position="90"/>
        <end position="223"/>
    </location>
</feature>
<dbReference type="Pfam" id="PF01695">
    <property type="entry name" value="IstB_IS21"/>
    <property type="match status" value="1"/>
</dbReference>
<keyword evidence="2" id="KW-0547">Nucleotide-binding</keyword>
<dbReference type="SUPFAM" id="SSF52540">
    <property type="entry name" value="P-loop containing nucleoside triphosphate hydrolases"/>
    <property type="match status" value="1"/>
</dbReference>
<gene>
    <name evidence="5" type="ORF">J1TS3_45450</name>
</gene>
<comment type="caution">
    <text evidence="5">The sequence shown here is derived from an EMBL/GenBank/DDBJ whole genome shotgun (WGS) entry which is preliminary data.</text>
</comment>
<name>A0ABQ4KCP8_9BACI</name>
<dbReference type="Gene3D" id="3.40.50.300">
    <property type="entry name" value="P-loop containing nucleotide triphosphate hydrolases"/>
    <property type="match status" value="1"/>
</dbReference>
<dbReference type="PANTHER" id="PTHR30050">
    <property type="entry name" value="CHROMOSOMAL REPLICATION INITIATOR PROTEIN DNAA"/>
    <property type="match status" value="1"/>
</dbReference>
<evidence type="ECO:0000256" key="2">
    <source>
        <dbReference type="ARBA" id="ARBA00022741"/>
    </source>
</evidence>
<dbReference type="InterPro" id="IPR003593">
    <property type="entry name" value="AAA+_ATPase"/>
</dbReference>
<keyword evidence="6" id="KW-1185">Reference proteome</keyword>
<comment type="similarity">
    <text evidence="1">Belongs to the IS21/IS1162 putative ATP-binding protein family.</text>
</comment>
<dbReference type="CDD" id="cd00009">
    <property type="entry name" value="AAA"/>
    <property type="match status" value="1"/>
</dbReference>
<dbReference type="Proteomes" id="UP000680279">
    <property type="component" value="Unassembled WGS sequence"/>
</dbReference>
<proteinExistence type="inferred from homology"/>
<accession>A0ABQ4KCP8</accession>
<reference evidence="5 6" key="1">
    <citation type="submission" date="2021-03" db="EMBL/GenBank/DDBJ databases">
        <title>Antimicrobial resistance genes in bacteria isolated from Japanese honey, and their potential for conferring macrolide and lincosamide resistance in the American foulbrood pathogen Paenibacillus larvae.</title>
        <authorList>
            <person name="Okamoto M."/>
            <person name="Kumagai M."/>
            <person name="Kanamori H."/>
            <person name="Takamatsu D."/>
        </authorList>
    </citation>
    <scope>NUCLEOTIDE SEQUENCE [LARGE SCALE GENOMIC DNA]</scope>
    <source>
        <strain evidence="5 6">J1TS3</strain>
    </source>
</reference>
<dbReference type="PANTHER" id="PTHR30050:SF4">
    <property type="entry name" value="ATP-BINDING PROTEIN RV3427C IN INSERTION SEQUENCE-RELATED"/>
    <property type="match status" value="1"/>
</dbReference>
<dbReference type="InterPro" id="IPR027417">
    <property type="entry name" value="P-loop_NTPase"/>
</dbReference>
<evidence type="ECO:0000259" key="4">
    <source>
        <dbReference type="SMART" id="SM00382"/>
    </source>
</evidence>
<dbReference type="InterPro" id="IPR002611">
    <property type="entry name" value="IstB_ATP-bd"/>
</dbReference>
<dbReference type="GO" id="GO:0005524">
    <property type="term" value="F:ATP binding"/>
    <property type="evidence" value="ECO:0007669"/>
    <property type="project" value="UniProtKB-KW"/>
</dbReference>
<dbReference type="RefSeq" id="WP_212964005.1">
    <property type="nucleotide sequence ID" value="NZ_BOQT01000040.1"/>
</dbReference>
<dbReference type="SMART" id="SM00382">
    <property type="entry name" value="AAA"/>
    <property type="match status" value="1"/>
</dbReference>
<dbReference type="InterPro" id="IPR047661">
    <property type="entry name" value="IstB"/>
</dbReference>
<evidence type="ECO:0000313" key="5">
    <source>
        <dbReference type="EMBL" id="GIN23411.1"/>
    </source>
</evidence>
<dbReference type="InterPro" id="IPR028350">
    <property type="entry name" value="DNAC/IstB-like"/>
</dbReference>
<evidence type="ECO:0000256" key="3">
    <source>
        <dbReference type="ARBA" id="ARBA00022840"/>
    </source>
</evidence>
<keyword evidence="3 5" id="KW-0067">ATP-binding</keyword>
<sequence>MKELIEEHAKRLKLSWIREHYHEVEAASQEEFLLKLFEKEIEQREERKLNLLIKQSLLPDISGRQFDWDSIHMNSDLLKEDVLAGRFIERKENLILYGGVGVGKTLLASLCGWNAIHQTQRKVRFYTVAQLVNQLLEAHEKGTLSKIYKQIEGLDLLILDELGYVPLHKQGAELLFQVLNLCYERRSVIVTTNLQFGQWNHIFGDPILTEAFIDRLIHYSHLLVFNRESFRHKESLLNH</sequence>
<dbReference type="NCBIfam" id="NF038214">
    <property type="entry name" value="IS21_help_AAA"/>
    <property type="match status" value="1"/>
</dbReference>
<organism evidence="5 6">
    <name type="scientific">Siminovitchia fordii</name>
    <dbReference type="NCBI Taxonomy" id="254759"/>
    <lineage>
        <taxon>Bacteria</taxon>
        <taxon>Bacillati</taxon>
        <taxon>Bacillota</taxon>
        <taxon>Bacilli</taxon>
        <taxon>Bacillales</taxon>
        <taxon>Bacillaceae</taxon>
        <taxon>Siminovitchia</taxon>
    </lineage>
</organism>
<evidence type="ECO:0000256" key="1">
    <source>
        <dbReference type="ARBA" id="ARBA00008059"/>
    </source>
</evidence>
<dbReference type="EMBL" id="BOQT01000040">
    <property type="protein sequence ID" value="GIN23411.1"/>
    <property type="molecule type" value="Genomic_DNA"/>
</dbReference>
<evidence type="ECO:0000313" key="6">
    <source>
        <dbReference type="Proteomes" id="UP000680279"/>
    </source>
</evidence>
<protein>
    <submittedName>
        <fullName evidence="5">ATP-binding protein</fullName>
    </submittedName>
</protein>